<dbReference type="EMBL" id="CP129674">
    <property type="protein sequence ID" value="XDS44717.1"/>
    <property type="molecule type" value="Genomic_DNA"/>
</dbReference>
<dbReference type="Pfam" id="PF12697">
    <property type="entry name" value="Abhydrolase_6"/>
    <property type="match status" value="1"/>
</dbReference>
<evidence type="ECO:0000313" key="2">
    <source>
        <dbReference type="EMBL" id="XDS44717.1"/>
    </source>
</evidence>
<protein>
    <submittedName>
        <fullName evidence="2">Alpha/beta hydrolase</fullName>
    </submittedName>
</protein>
<dbReference type="PRINTS" id="PR00111">
    <property type="entry name" value="ABHYDROLASE"/>
</dbReference>
<feature type="domain" description="AB hydrolase-1" evidence="1">
    <location>
        <begin position="67"/>
        <end position="303"/>
    </location>
</feature>
<dbReference type="PANTHER" id="PTHR43798">
    <property type="entry name" value="MONOACYLGLYCEROL LIPASE"/>
    <property type="match status" value="1"/>
</dbReference>
<dbReference type="GO" id="GO:0016020">
    <property type="term" value="C:membrane"/>
    <property type="evidence" value="ECO:0007669"/>
    <property type="project" value="TreeGrafter"/>
</dbReference>
<dbReference type="RefSeq" id="WP_369344261.1">
    <property type="nucleotide sequence ID" value="NZ_CP129674.1"/>
</dbReference>
<dbReference type="InterPro" id="IPR050266">
    <property type="entry name" value="AB_hydrolase_sf"/>
</dbReference>
<dbReference type="PANTHER" id="PTHR43798:SF33">
    <property type="entry name" value="HYDROLASE, PUTATIVE (AFU_ORTHOLOGUE AFUA_2G14860)-RELATED"/>
    <property type="match status" value="1"/>
</dbReference>
<organism evidence="2">
    <name type="scientific">Bifidobacterium aquikefiricola</name>
    <dbReference type="NCBI Taxonomy" id="3059038"/>
    <lineage>
        <taxon>Bacteria</taxon>
        <taxon>Bacillati</taxon>
        <taxon>Actinomycetota</taxon>
        <taxon>Actinomycetes</taxon>
        <taxon>Bifidobacteriales</taxon>
        <taxon>Bifidobacteriaceae</taxon>
        <taxon>Bifidobacterium</taxon>
    </lineage>
</organism>
<reference evidence="2" key="1">
    <citation type="submission" date="2023-07" db="EMBL/GenBank/DDBJ databases">
        <title>Bifidobacterium aquikefiriaerophilum sp. nov. and Bifidobacterium eccum sp. nov., isolated from water kefir.</title>
        <authorList>
            <person name="Breselge S."/>
            <person name="Bellassi P."/>
            <person name="Barcenilla C."/>
            <person name="Alvarez-Ordonez A."/>
            <person name="Morelli L."/>
            <person name="Cotter P.D."/>
        </authorList>
    </citation>
    <scope>NUCLEOTIDE SEQUENCE</scope>
    <source>
        <strain evidence="2">WK041_4_12</strain>
    </source>
</reference>
<evidence type="ECO:0000259" key="1">
    <source>
        <dbReference type="Pfam" id="PF12697"/>
    </source>
</evidence>
<name>A0AB39U6S5_9BIFI</name>
<dbReference type="InterPro" id="IPR000073">
    <property type="entry name" value="AB_hydrolase_1"/>
</dbReference>
<dbReference type="InterPro" id="IPR029058">
    <property type="entry name" value="AB_hydrolase_fold"/>
</dbReference>
<proteinExistence type="predicted"/>
<dbReference type="AlphaFoldDB" id="A0AB39U6S5"/>
<accession>A0AB39U6S5</accession>
<dbReference type="GO" id="GO:0016787">
    <property type="term" value="F:hydrolase activity"/>
    <property type="evidence" value="ECO:0007669"/>
    <property type="project" value="UniProtKB-KW"/>
</dbReference>
<dbReference type="KEGG" id="baqk:QN215_00815"/>
<sequence>MPELGSQTASRGETDERRFIDALPPAEPLASDLSNGTVQTVAVRCSWGGELTASVTPNYTTAKHVSLFVPGFTGSKEDFLSFFPHLIDAAQPSESRAFMAFSQRGQADSARPAGDNDYALEDFVHDAQEVLVRIGADKRPVDVIGHSFGGIVARRLALASPSLVRSLTLLSSGAKPIAQTSQAKAWLQTLRTFGSTIIYKSKFPKLGDEPQQDPDIEMYRVRAHRTSLHNLLSIAAILADYDDVTDALHAAGIPVSIMFGEDDPVWPHDTYNNEAERLGITPVTFPGAGHSAQIDTPDALAQALCNFWSKVGE</sequence>
<dbReference type="SUPFAM" id="SSF53474">
    <property type="entry name" value="alpha/beta-Hydrolases"/>
    <property type="match status" value="1"/>
</dbReference>
<dbReference type="Gene3D" id="3.40.50.1820">
    <property type="entry name" value="alpha/beta hydrolase"/>
    <property type="match status" value="1"/>
</dbReference>
<keyword evidence="2" id="KW-0378">Hydrolase</keyword>
<gene>
    <name evidence="2" type="ORF">QN215_00815</name>
</gene>